<organism evidence="4 5">
    <name type="scientific">Steroidobacter flavus</name>
    <dbReference type="NCBI Taxonomy" id="1842136"/>
    <lineage>
        <taxon>Bacteria</taxon>
        <taxon>Pseudomonadati</taxon>
        <taxon>Pseudomonadota</taxon>
        <taxon>Gammaproteobacteria</taxon>
        <taxon>Steroidobacterales</taxon>
        <taxon>Steroidobacteraceae</taxon>
        <taxon>Steroidobacter</taxon>
    </lineage>
</organism>
<dbReference type="Proteomes" id="UP001595904">
    <property type="component" value="Unassembled WGS sequence"/>
</dbReference>
<dbReference type="SUPFAM" id="SSF48452">
    <property type="entry name" value="TPR-like"/>
    <property type="match status" value="1"/>
</dbReference>
<evidence type="ECO:0000313" key="4">
    <source>
        <dbReference type="EMBL" id="MFC4311254.1"/>
    </source>
</evidence>
<feature type="compositionally biased region" description="Acidic residues" evidence="1">
    <location>
        <begin position="959"/>
        <end position="970"/>
    </location>
</feature>
<dbReference type="EMBL" id="JBHSDU010000003">
    <property type="protein sequence ID" value="MFC4311254.1"/>
    <property type="molecule type" value="Genomic_DNA"/>
</dbReference>
<feature type="chain" id="PRO_5046124070" evidence="2">
    <location>
        <begin position="21"/>
        <end position="970"/>
    </location>
</feature>
<keyword evidence="5" id="KW-1185">Reference proteome</keyword>
<gene>
    <name evidence="4" type="ORF">ACFPN2_19300</name>
</gene>
<keyword evidence="2" id="KW-0732">Signal</keyword>
<dbReference type="Pfam" id="PF08487">
    <property type="entry name" value="VIT"/>
    <property type="match status" value="1"/>
</dbReference>
<dbReference type="Gene3D" id="1.25.40.10">
    <property type="entry name" value="Tetratricopeptide repeat domain"/>
    <property type="match status" value="1"/>
</dbReference>
<evidence type="ECO:0000259" key="3">
    <source>
        <dbReference type="PROSITE" id="PS51468"/>
    </source>
</evidence>
<protein>
    <submittedName>
        <fullName evidence="4">VIT domain-containing protein</fullName>
    </submittedName>
</protein>
<evidence type="ECO:0000256" key="1">
    <source>
        <dbReference type="SAM" id="MobiDB-lite"/>
    </source>
</evidence>
<evidence type="ECO:0000313" key="5">
    <source>
        <dbReference type="Proteomes" id="UP001595904"/>
    </source>
</evidence>
<comment type="caution">
    <text evidence="4">The sequence shown here is derived from an EMBL/GenBank/DDBJ whole genome shotgun (WGS) entry which is preliminary data.</text>
</comment>
<dbReference type="InterPro" id="IPR013694">
    <property type="entry name" value="VIT"/>
</dbReference>
<feature type="domain" description="VIT" evidence="3">
    <location>
        <begin position="35"/>
        <end position="164"/>
    </location>
</feature>
<reference evidence="5" key="1">
    <citation type="journal article" date="2019" name="Int. J. Syst. Evol. Microbiol.">
        <title>The Global Catalogue of Microorganisms (GCM) 10K type strain sequencing project: providing services to taxonomists for standard genome sequencing and annotation.</title>
        <authorList>
            <consortium name="The Broad Institute Genomics Platform"/>
            <consortium name="The Broad Institute Genome Sequencing Center for Infectious Disease"/>
            <person name="Wu L."/>
            <person name="Ma J."/>
        </authorList>
    </citation>
    <scope>NUCLEOTIDE SEQUENCE [LARGE SCALE GENOMIC DNA]</scope>
    <source>
        <strain evidence="5">CGMCC 1.10759</strain>
    </source>
</reference>
<feature type="signal peptide" evidence="2">
    <location>
        <begin position="1"/>
        <end position="20"/>
    </location>
</feature>
<name>A0ABV8SUF3_9GAMM</name>
<sequence>MLKFRFQPVLLLMFIGVAQGAAKVAPELPNPSLAARERGIDDQERRRFLPIGELQVDVRVVGAVARTTVRIHFENPSRDELEGDLSLALPEQATVIGYALNVEKNLVDGVLAEPSRARASYEERVRRTVDPGLAEVSRSNVFSTRVYPIVEDGRTIRMTFVAPVHATKGWTLPLVTDHRVRRVTFTVRAEGVTAAPQLRLPSQLQAQWTQQGDAFLLSASLKNTQLSGELHLGPSTLAQPLLTSTHPNGRRFFQLNDTVAVASAARASSQRLRLYWDRSLSRKDDDLDAEIGLVTRYIQASRASAIEVVLFNSSGATVESFPSAEAVETRLRRVVYRGATSFAMLQAAKVPEADTCLLFSDGIATIDTRQTFAPKCNLFAVTSASDADIGYLAHVMKRSADAVLRLDRNSTDEVLTRLSYETPAVVDVRDSSGAALLFASLPAPRGQLAVVGEAPAAGDIFVRIAGSGSEVVERRYQVGPAPVRFDGAGALWAADRVTQLAALERRKELRSVSRRFNVASPHMAFIVLEGPADYIQARIAPPNTFPKEWRAEYEEMKKAADESRRERREQHLAHVINQWEDQKSWWAKDFDPTARSSEGGSRRESVFSPSAPGDLAEIAVTGMRRSSSAENGAVIELAPWKPSRPYLKALDAAKKGQLERVLAAEEKKHGSLPVFYLDVAEWFQRQGKTASATEMLLSALELPTKDDETLMVVASRLVRYGQFDRGIWLYERIIELIPDRPQPLRALALALAERAKHATPKAAARDLQRAVSLLNTVISSDWDEAYAGIDLISLMEVNTLIPRLQKLGVQSTALDPRLIAPLDVDVRVVIEWNTPATDIDLWVTEPNGERSMYNNPLTAIGGRLSNDMTSGFGPEEYLLRRAPDGRFAVDANVYAADRINPNGATIVTARLTHNFGRPDEHTEMLDIELRPEADGEVPLGAFVLTKQSGGFAAQAAPVESEDEDEDEDQE</sequence>
<proteinExistence type="predicted"/>
<dbReference type="InterPro" id="IPR011990">
    <property type="entry name" value="TPR-like_helical_dom_sf"/>
</dbReference>
<feature type="region of interest" description="Disordered" evidence="1">
    <location>
        <begin position="948"/>
        <end position="970"/>
    </location>
</feature>
<accession>A0ABV8SUF3</accession>
<evidence type="ECO:0000256" key="2">
    <source>
        <dbReference type="SAM" id="SignalP"/>
    </source>
</evidence>
<dbReference type="PROSITE" id="PS51468">
    <property type="entry name" value="VIT"/>
    <property type="match status" value="1"/>
</dbReference>
<feature type="region of interest" description="Disordered" evidence="1">
    <location>
        <begin position="591"/>
        <end position="610"/>
    </location>
</feature>
<dbReference type="RefSeq" id="WP_380599427.1">
    <property type="nucleotide sequence ID" value="NZ_JBHSDU010000003.1"/>
</dbReference>